<keyword evidence="1" id="KW-0862">Zinc</keyword>
<organism evidence="3 4">
    <name type="scientific">Caerostris darwini</name>
    <dbReference type="NCBI Taxonomy" id="1538125"/>
    <lineage>
        <taxon>Eukaryota</taxon>
        <taxon>Metazoa</taxon>
        <taxon>Ecdysozoa</taxon>
        <taxon>Arthropoda</taxon>
        <taxon>Chelicerata</taxon>
        <taxon>Arachnida</taxon>
        <taxon>Araneae</taxon>
        <taxon>Araneomorphae</taxon>
        <taxon>Entelegynae</taxon>
        <taxon>Araneoidea</taxon>
        <taxon>Araneidae</taxon>
        <taxon>Caerostris</taxon>
    </lineage>
</organism>
<keyword evidence="4" id="KW-1185">Reference proteome</keyword>
<evidence type="ECO:0000313" key="4">
    <source>
        <dbReference type="Proteomes" id="UP001054837"/>
    </source>
</evidence>
<dbReference type="PANTHER" id="PTHR12271:SF127">
    <property type="entry name" value="SPECKLE TARGETED PIP5K1A-REGULATED POLY(A) POLYMERASE"/>
    <property type="match status" value="1"/>
</dbReference>
<evidence type="ECO:0000256" key="1">
    <source>
        <dbReference type="PROSITE-ProRule" id="PRU00042"/>
    </source>
</evidence>
<accession>A0AAV4QNM1</accession>
<dbReference type="PANTHER" id="PTHR12271">
    <property type="entry name" value="POLY A POLYMERASE CID PAP -RELATED"/>
    <property type="match status" value="1"/>
</dbReference>
<dbReference type="SUPFAM" id="SSF81301">
    <property type="entry name" value="Nucleotidyltransferase"/>
    <property type="match status" value="1"/>
</dbReference>
<dbReference type="EMBL" id="BPLQ01004796">
    <property type="protein sequence ID" value="GIY10795.1"/>
    <property type="molecule type" value="Genomic_DNA"/>
</dbReference>
<dbReference type="InterPro" id="IPR013087">
    <property type="entry name" value="Znf_C2H2_type"/>
</dbReference>
<keyword evidence="1" id="KW-0863">Zinc-finger</keyword>
<proteinExistence type="predicted"/>
<keyword evidence="1" id="KW-0479">Metal-binding</keyword>
<sequence length="954" mass="110053">MDGEMSEEDTSKLIKILTDIDISEDYCNSKDEPDLNLPMPYGSDESFDECFSDSASDDVFECGHCSKTFLSKIEVITHSCIVLLLFSTAPREENYSSLLEVAEQSSLGQYLQPNSEQFVCRICHKSCGNEFFLQMHYDKHTESARCESAYYECGICGERYSKVLKPLLDLHYRDHLIQCHKCNVCSSEFISKANLNIHYLKEIKTNHSCAVCDAMFENEYLLLSHYDGHAEEDSEWCKICNASFTHEDMLKLHYRNHAKGDFMCKICDIKFDWALDLRKNGSRTYSAVTAERKKIINLCSAITLRINCSLKIHSSANEVESKDVLPIYPQIKFEDLHFDDPVPHEDLIAALYECKTISEQMEMLAHTLHLNPEDIQNRKKFCKTLESLFKPFFNAFKIQIFGSTANGFGFKGCDIDMSFETSFDKINERKRDVLVERPDIPFVNEVISGKVSPQYISELPPKEQLVFMHNVLLEYYKESEKPTIFINAHVPLVRFYHDKLNLKCDLTLKNTVAYANTKLLHLYFELDKRVFPLMMTVRYWAKHLTVIGKSMKFNSYTISLMLIYFLQTRNPPILPSAEFISSISNSLDHGDMDDQSYLDIAKKIPPSKNKQTLEELLKDFFLFYLYFDFTRVICPFTGKATPREEFIKKKSKFRMNDICVQDPMCLTHNVADLVDHKYCMKFFSDLLVASSVFLESKLLNPSSEPWGLISILDRPEEVSMRSHRLSESVSFSVPLISKCGDRTIAETERESVSSDALLKILQDVFLFQFTPLDVGVVLDLLKTQDKLISKEQTEAEIIQRSKSDLRFLRSSLHKNLVRESSSGSDGLNSNEFKKGSAIEKFQKLNADNKLIFSGKVTAVKNVFDCRDLVRDRLDSLQDSKDILEREHLISTQVAKEYKKIKSYSFLCECYLLQNTPQTLHIVFRPYKNAYFNPVMGIFLKHHIVNIMRSLENGK</sequence>
<feature type="domain" description="C2H2-type" evidence="2">
    <location>
        <begin position="235"/>
        <end position="258"/>
    </location>
</feature>
<dbReference type="SMART" id="SM00355">
    <property type="entry name" value="ZnF_C2H2"/>
    <property type="match status" value="6"/>
</dbReference>
<dbReference type="PROSITE" id="PS00028">
    <property type="entry name" value="ZINC_FINGER_C2H2_1"/>
    <property type="match status" value="3"/>
</dbReference>
<dbReference type="GO" id="GO:0031123">
    <property type="term" value="P:RNA 3'-end processing"/>
    <property type="evidence" value="ECO:0007669"/>
    <property type="project" value="TreeGrafter"/>
</dbReference>
<dbReference type="InterPro" id="IPR043519">
    <property type="entry name" value="NT_sf"/>
</dbReference>
<dbReference type="SUPFAM" id="SSF57667">
    <property type="entry name" value="beta-beta-alpha zinc fingers"/>
    <property type="match status" value="1"/>
</dbReference>
<dbReference type="Gene3D" id="3.30.460.10">
    <property type="entry name" value="Beta Polymerase, domain 2"/>
    <property type="match status" value="1"/>
</dbReference>
<dbReference type="SUPFAM" id="SSF81631">
    <property type="entry name" value="PAP/OAS1 substrate-binding domain"/>
    <property type="match status" value="1"/>
</dbReference>
<dbReference type="Pfam" id="PF22600">
    <property type="entry name" value="MTPAP-like_central"/>
    <property type="match status" value="1"/>
</dbReference>
<dbReference type="InterPro" id="IPR036236">
    <property type="entry name" value="Znf_C2H2_sf"/>
</dbReference>
<name>A0AAV4QNM1_9ARAC</name>
<dbReference type="GO" id="GO:1990817">
    <property type="term" value="F:poly(A) RNA polymerase activity"/>
    <property type="evidence" value="ECO:0007669"/>
    <property type="project" value="TreeGrafter"/>
</dbReference>
<evidence type="ECO:0000259" key="2">
    <source>
        <dbReference type="PROSITE" id="PS50157"/>
    </source>
</evidence>
<dbReference type="Gene3D" id="3.30.160.60">
    <property type="entry name" value="Classic Zinc Finger"/>
    <property type="match status" value="2"/>
</dbReference>
<gene>
    <name evidence="3" type="primary">tut1</name>
    <name evidence="3" type="ORF">CDAR_16091</name>
</gene>
<dbReference type="Proteomes" id="UP001054837">
    <property type="component" value="Unassembled WGS sequence"/>
</dbReference>
<dbReference type="InterPro" id="IPR054708">
    <property type="entry name" value="MTPAP-like_central"/>
</dbReference>
<dbReference type="GO" id="GO:0008270">
    <property type="term" value="F:zinc ion binding"/>
    <property type="evidence" value="ECO:0007669"/>
    <property type="project" value="UniProtKB-KW"/>
</dbReference>
<feature type="domain" description="C2H2-type" evidence="2">
    <location>
        <begin position="207"/>
        <end position="234"/>
    </location>
</feature>
<dbReference type="Pfam" id="PF12874">
    <property type="entry name" value="zf-met"/>
    <property type="match status" value="2"/>
</dbReference>
<evidence type="ECO:0000313" key="3">
    <source>
        <dbReference type="EMBL" id="GIY10795.1"/>
    </source>
</evidence>
<comment type="caution">
    <text evidence="3">The sequence shown here is derived from an EMBL/GenBank/DDBJ whole genome shotgun (WGS) entry which is preliminary data.</text>
</comment>
<dbReference type="Gene3D" id="1.10.1410.10">
    <property type="match status" value="1"/>
</dbReference>
<dbReference type="AlphaFoldDB" id="A0AAV4QNM1"/>
<reference evidence="3 4" key="1">
    <citation type="submission" date="2021-06" db="EMBL/GenBank/DDBJ databases">
        <title>Caerostris darwini draft genome.</title>
        <authorList>
            <person name="Kono N."/>
            <person name="Arakawa K."/>
        </authorList>
    </citation>
    <scope>NUCLEOTIDE SEQUENCE [LARGE SCALE GENOMIC DNA]</scope>
</reference>
<dbReference type="CDD" id="cd05402">
    <property type="entry name" value="NT_PAP_TUTase"/>
    <property type="match status" value="1"/>
</dbReference>
<protein>
    <submittedName>
        <fullName evidence="3">Speckle targeted PIP5K1A-regulated poly(A) polymerase</fullName>
    </submittedName>
</protein>
<dbReference type="PROSITE" id="PS50157">
    <property type="entry name" value="ZINC_FINGER_C2H2_2"/>
    <property type="match status" value="2"/>
</dbReference>